<evidence type="ECO:0000256" key="4">
    <source>
        <dbReference type="ARBA" id="ARBA00022793"/>
    </source>
</evidence>
<keyword evidence="8 12" id="KW-0594">Phospholipid biosynthesis</keyword>
<dbReference type="EMBL" id="BMOY01000024">
    <property type="protein sequence ID" value="GGJ08105.1"/>
    <property type="molecule type" value="Genomic_DNA"/>
</dbReference>
<evidence type="ECO:0000256" key="7">
    <source>
        <dbReference type="ARBA" id="ARBA00023145"/>
    </source>
</evidence>
<evidence type="ECO:0000256" key="8">
    <source>
        <dbReference type="ARBA" id="ARBA00023209"/>
    </source>
</evidence>
<name>A0A917KCF9_9BACL</name>
<proteinExistence type="inferred from homology"/>
<evidence type="ECO:0000256" key="1">
    <source>
        <dbReference type="ARBA" id="ARBA00005189"/>
    </source>
</evidence>
<dbReference type="InterPro" id="IPR003817">
    <property type="entry name" value="PS_Dcarbxylase"/>
</dbReference>
<comment type="catalytic activity">
    <reaction evidence="12">
        <text>a 1,2-diacyl-sn-glycero-3-phospho-L-serine + H(+) = a 1,2-diacyl-sn-glycero-3-phosphoethanolamine + CO2</text>
        <dbReference type="Rhea" id="RHEA:20828"/>
        <dbReference type="ChEBI" id="CHEBI:15378"/>
        <dbReference type="ChEBI" id="CHEBI:16526"/>
        <dbReference type="ChEBI" id="CHEBI:57262"/>
        <dbReference type="ChEBI" id="CHEBI:64612"/>
        <dbReference type="EC" id="4.1.1.65"/>
    </reaction>
</comment>
<evidence type="ECO:0000256" key="5">
    <source>
        <dbReference type="ARBA" id="ARBA00023098"/>
    </source>
</evidence>
<reference evidence="13" key="2">
    <citation type="submission" date="2020-09" db="EMBL/GenBank/DDBJ databases">
        <authorList>
            <person name="Sun Q."/>
            <person name="Ohkuma M."/>
        </authorList>
    </citation>
    <scope>NUCLEOTIDE SEQUENCE</scope>
    <source>
        <strain evidence="13">JCM 18487</strain>
    </source>
</reference>
<dbReference type="GO" id="GO:0006646">
    <property type="term" value="P:phosphatidylethanolamine biosynthetic process"/>
    <property type="evidence" value="ECO:0007669"/>
    <property type="project" value="UniProtKB-UniRule"/>
</dbReference>
<feature type="chain" id="PRO_5038187164" description="Phosphatidylserine decarboxylase beta chain" evidence="12">
    <location>
        <begin position="1"/>
        <end position="242"/>
    </location>
</feature>
<keyword evidence="7 12" id="KW-0865">Zymogen</keyword>
<evidence type="ECO:0000256" key="11">
    <source>
        <dbReference type="ARBA" id="ARBA00023317"/>
    </source>
</evidence>
<evidence type="ECO:0000256" key="6">
    <source>
        <dbReference type="ARBA" id="ARBA00023136"/>
    </source>
</evidence>
<comment type="cofactor">
    <cofactor evidence="12">
        <name>pyruvate</name>
        <dbReference type="ChEBI" id="CHEBI:15361"/>
    </cofactor>
    <text evidence="12">Binds 1 pyruvoyl group covalently per subunit.</text>
</comment>
<organism evidence="13 14">
    <name type="scientific">Alicyclobacillus cellulosilyticus</name>
    <dbReference type="NCBI Taxonomy" id="1003997"/>
    <lineage>
        <taxon>Bacteria</taxon>
        <taxon>Bacillati</taxon>
        <taxon>Bacillota</taxon>
        <taxon>Bacilli</taxon>
        <taxon>Bacillales</taxon>
        <taxon>Alicyclobacillaceae</taxon>
        <taxon>Alicyclobacillus</taxon>
    </lineage>
</organism>
<feature type="active site" description="Charge relay system; for autoendoproteolytic cleavage activity" evidence="12">
    <location>
        <position position="243"/>
    </location>
</feature>
<dbReference type="NCBIfam" id="TIGR00163">
    <property type="entry name" value="PS_decarb"/>
    <property type="match status" value="1"/>
</dbReference>
<evidence type="ECO:0000256" key="3">
    <source>
        <dbReference type="ARBA" id="ARBA00022516"/>
    </source>
</evidence>
<evidence type="ECO:0000256" key="12">
    <source>
        <dbReference type="HAMAP-Rule" id="MF_00662"/>
    </source>
</evidence>
<feature type="active site" description="Charge relay system; for autoendoproteolytic cleavage activity" evidence="12">
    <location>
        <position position="140"/>
    </location>
</feature>
<dbReference type="PANTHER" id="PTHR10067">
    <property type="entry name" value="PHOSPHATIDYLSERINE DECARBOXYLASE"/>
    <property type="match status" value="1"/>
</dbReference>
<comment type="subunit">
    <text evidence="12">Heterodimer of a large membrane-associated beta subunit and a small pyruvoyl-containing alpha subunit.</text>
</comment>
<evidence type="ECO:0000256" key="2">
    <source>
        <dbReference type="ARBA" id="ARBA00022475"/>
    </source>
</evidence>
<comment type="pathway">
    <text evidence="12">Phospholipid metabolism; phosphatidylethanolamine biosynthesis; phosphatidylethanolamine from CDP-diacylglycerol: step 2/2.</text>
</comment>
<keyword evidence="9 12" id="KW-0456">Lyase</keyword>
<comment type="subcellular location">
    <subcellularLocation>
        <location evidence="12">Cell membrane</location>
        <topology evidence="12">Peripheral membrane protein</topology>
    </subcellularLocation>
</comment>
<dbReference type="AlphaFoldDB" id="A0A917KCF9"/>
<feature type="active site" description="Schiff-base intermediate with substrate; via pyruvic acid; for decarboxylase activity" evidence="12">
    <location>
        <position position="243"/>
    </location>
</feature>
<dbReference type="InterPro" id="IPR033177">
    <property type="entry name" value="PSD-B"/>
</dbReference>
<keyword evidence="3 12" id="KW-0444">Lipid biosynthesis</keyword>
<keyword evidence="11 12" id="KW-0670">Pyruvate</keyword>
<dbReference type="EC" id="4.1.1.65" evidence="12"/>
<dbReference type="InterPro" id="IPR033178">
    <property type="entry name" value="PSD_type1_pro"/>
</dbReference>
<keyword evidence="6 12" id="KW-0472">Membrane</keyword>
<dbReference type="HAMAP" id="MF_00662">
    <property type="entry name" value="PS_decarb_PSD_B_type1"/>
    <property type="match status" value="1"/>
</dbReference>
<evidence type="ECO:0000313" key="14">
    <source>
        <dbReference type="Proteomes" id="UP000637695"/>
    </source>
</evidence>
<dbReference type="PANTHER" id="PTHR10067:SF6">
    <property type="entry name" value="PHOSPHATIDYLSERINE DECARBOXYLASE PROENZYME, MITOCHONDRIAL"/>
    <property type="match status" value="1"/>
</dbReference>
<dbReference type="GO" id="GO:0005886">
    <property type="term" value="C:plasma membrane"/>
    <property type="evidence" value="ECO:0007669"/>
    <property type="project" value="UniProtKB-SubCell"/>
</dbReference>
<keyword evidence="14" id="KW-1185">Reference proteome</keyword>
<dbReference type="RefSeq" id="WP_188882367.1">
    <property type="nucleotide sequence ID" value="NZ_BMOY01000024.1"/>
</dbReference>
<dbReference type="Pfam" id="PF02666">
    <property type="entry name" value="PS_Dcarbxylase"/>
    <property type="match status" value="1"/>
</dbReference>
<comment type="pathway">
    <text evidence="1">Lipid metabolism.</text>
</comment>
<keyword evidence="4 12" id="KW-0210">Decarboxylase</keyword>
<protein>
    <recommendedName>
        <fullName evidence="12">Phosphatidylserine decarboxylase proenzyme</fullName>
        <ecNumber evidence="12">4.1.1.65</ecNumber>
    </recommendedName>
    <component>
        <recommendedName>
            <fullName evidence="12">Phosphatidylserine decarboxylase alpha chain</fullName>
        </recommendedName>
    </component>
    <component>
        <recommendedName>
            <fullName evidence="12">Phosphatidylserine decarboxylase beta chain</fullName>
        </recommendedName>
    </component>
</protein>
<evidence type="ECO:0000256" key="10">
    <source>
        <dbReference type="ARBA" id="ARBA00023264"/>
    </source>
</evidence>
<feature type="modified residue" description="Pyruvic acid (Ser); by autocatalysis" evidence="12">
    <location>
        <position position="243"/>
    </location>
</feature>
<accession>A0A917KCF9</accession>
<comment type="similarity">
    <text evidence="12">Belongs to the phosphatidylserine decarboxylase family. PSD-B subfamily. Prokaryotic type I sub-subfamily.</text>
</comment>
<feature type="site" description="Cleavage (non-hydrolytic); by autocatalysis" evidence="12">
    <location>
        <begin position="242"/>
        <end position="243"/>
    </location>
</feature>
<comment type="caution">
    <text evidence="13">The sequence shown here is derived from an EMBL/GenBank/DDBJ whole genome shotgun (WGS) entry which is preliminary data.</text>
</comment>
<gene>
    <name evidence="12 13" type="primary">psd</name>
    <name evidence="13" type="ORF">GCM10010885_16560</name>
</gene>
<feature type="active site" description="Charge relay system; for autoendoproteolytic cleavage activity" evidence="12">
    <location>
        <position position="84"/>
    </location>
</feature>
<comment type="function">
    <text evidence="12">Catalyzes the formation of phosphatidylethanolamine (PtdEtn) from phosphatidylserine (PtdSer).</text>
</comment>
<keyword evidence="10 12" id="KW-1208">Phospholipid metabolism</keyword>
<keyword evidence="5 12" id="KW-0443">Lipid metabolism</keyword>
<sequence length="280" mass="31682">MKPSWHRFAFCLLPERLITRVVGAFARSRLSRVAIPWFVRHFGIDLEELDRPLSEFTSLLDLFIRRLRQGVRPIHPEGVISPVDGTVRALGRIEGERLLQVKGVHYSLARLLGSREDAALFADGHYITLYLSPRDYHRIHVPLDGVMVGWRYIPGRLFPVNAWGMHHVQGLFTKNERMVTFVRTVAGRMAVVKVGATIVGSIRTDYAPNLERAWRRGLPMMEGRGDGRLLRRGMELGRFEFGSTVILVFEAGMLESFVVAPGEAVRMGQLIATLRSCLPV</sequence>
<keyword evidence="2 12" id="KW-1003">Cell membrane</keyword>
<dbReference type="Proteomes" id="UP000637695">
    <property type="component" value="Unassembled WGS sequence"/>
</dbReference>
<evidence type="ECO:0000313" key="13">
    <source>
        <dbReference type="EMBL" id="GGJ08105.1"/>
    </source>
</evidence>
<reference evidence="13" key="1">
    <citation type="journal article" date="2014" name="Int. J. Syst. Evol. Microbiol.">
        <title>Complete genome sequence of Corynebacterium casei LMG S-19264T (=DSM 44701T), isolated from a smear-ripened cheese.</title>
        <authorList>
            <consortium name="US DOE Joint Genome Institute (JGI-PGF)"/>
            <person name="Walter F."/>
            <person name="Albersmeier A."/>
            <person name="Kalinowski J."/>
            <person name="Ruckert C."/>
        </authorList>
    </citation>
    <scope>NUCLEOTIDE SEQUENCE</scope>
    <source>
        <strain evidence="13">JCM 18487</strain>
    </source>
</reference>
<comment type="PTM">
    <text evidence="12">Is synthesized initially as an inactive proenzyme. Formation of the active enzyme involves a self-maturation process in which the active site pyruvoyl group is generated from an internal serine residue via an autocatalytic post-translational modification. Two non-identical subunits are generated from the proenzyme in this reaction, and the pyruvate is formed at the N-terminus of the alpha chain, which is derived from the carboxyl end of the proenzyme. The autoendoproteolytic cleavage occurs by a canonical serine protease mechanism, in which the side chain hydroxyl group of the serine supplies its oxygen atom to form the C-terminus of the beta chain, while the remainder of the serine residue undergoes an oxidative deamination to produce ammonia and the pyruvoyl prosthetic group on the alpha chain. During this reaction, the Ser that is part of the protease active site of the proenzyme becomes the pyruvoyl prosthetic group, which constitutes an essential element of the active site of the mature decarboxylase.</text>
</comment>
<evidence type="ECO:0000256" key="9">
    <source>
        <dbReference type="ARBA" id="ARBA00023239"/>
    </source>
</evidence>
<feature type="chain" id="PRO_5038187165" description="Phosphatidylserine decarboxylase alpha chain" evidence="12">
    <location>
        <begin position="243"/>
        <end position="280"/>
    </location>
</feature>
<dbReference type="GO" id="GO:0004609">
    <property type="term" value="F:phosphatidylserine decarboxylase activity"/>
    <property type="evidence" value="ECO:0007669"/>
    <property type="project" value="UniProtKB-UniRule"/>
</dbReference>